<evidence type="ECO:0000313" key="3">
    <source>
        <dbReference type="Proteomes" id="UP000252586"/>
    </source>
</evidence>
<keyword evidence="3" id="KW-1185">Reference proteome</keyword>
<evidence type="ECO:0000313" key="2">
    <source>
        <dbReference type="EMBL" id="RBO96535.1"/>
    </source>
</evidence>
<dbReference type="EMBL" id="QNRE01000001">
    <property type="protein sequence ID" value="RBO96535.1"/>
    <property type="molecule type" value="Genomic_DNA"/>
</dbReference>
<proteinExistence type="predicted"/>
<dbReference type="Gene3D" id="3.40.50.300">
    <property type="entry name" value="P-loop containing nucleotide triphosphate hydrolases"/>
    <property type="match status" value="1"/>
</dbReference>
<dbReference type="AlphaFoldDB" id="A0A366E348"/>
<gene>
    <name evidence="2" type="ORF">DFR74_101550</name>
</gene>
<organism evidence="2 3">
    <name type="scientific">Nocardia puris</name>
    <dbReference type="NCBI Taxonomy" id="208602"/>
    <lineage>
        <taxon>Bacteria</taxon>
        <taxon>Bacillati</taxon>
        <taxon>Actinomycetota</taxon>
        <taxon>Actinomycetes</taxon>
        <taxon>Mycobacteriales</taxon>
        <taxon>Nocardiaceae</taxon>
        <taxon>Nocardia</taxon>
    </lineage>
</organism>
<dbReference type="Pfam" id="PF13521">
    <property type="entry name" value="AAA_28"/>
    <property type="match status" value="1"/>
</dbReference>
<accession>A0A366E348</accession>
<reference evidence="2 3" key="1">
    <citation type="submission" date="2018-06" db="EMBL/GenBank/DDBJ databases">
        <title>Genomic Encyclopedia of Type Strains, Phase IV (KMG-IV): sequencing the most valuable type-strain genomes for metagenomic binning, comparative biology and taxonomic classification.</title>
        <authorList>
            <person name="Goeker M."/>
        </authorList>
    </citation>
    <scope>NUCLEOTIDE SEQUENCE [LARGE SCALE GENOMIC DNA]</scope>
    <source>
        <strain evidence="2 3">DSM 44599</strain>
    </source>
</reference>
<sequence>MGIRIALLGAYGAGKTTLATAAAAALGIPAVQADGPMRLDPADPGENVHDWTPAQLFGLTVERYAARRAAERHDSFVSDGGVLHEFVYGALRLRYGSYPGTRRRADRAQVPADDLTRTLSLFWAPYPHVERYLDATYTLLVHLPTRWPQPDEDPPIDELFRAHTDAMITEIGARSRLPVHVLTGDTVDERLDQLTGIVGSTHPKGVLT</sequence>
<protein>
    <submittedName>
        <fullName evidence="2">AAA domain-containing protein</fullName>
    </submittedName>
</protein>
<dbReference type="Proteomes" id="UP000252586">
    <property type="component" value="Unassembled WGS sequence"/>
</dbReference>
<comment type="caution">
    <text evidence="2">The sequence shown here is derived from an EMBL/GenBank/DDBJ whole genome shotgun (WGS) entry which is preliminary data.</text>
</comment>
<dbReference type="RefSeq" id="WP_147265725.1">
    <property type="nucleotide sequence ID" value="NZ_QNRE01000001.1"/>
</dbReference>
<feature type="domain" description="NadR/Ttd14 AAA" evidence="1">
    <location>
        <begin position="4"/>
        <end position="190"/>
    </location>
</feature>
<dbReference type="STRING" id="1210090.GCA_001613185_01265"/>
<dbReference type="InterPro" id="IPR027417">
    <property type="entry name" value="P-loop_NTPase"/>
</dbReference>
<dbReference type="InterPro" id="IPR038727">
    <property type="entry name" value="NadR/Ttd14_AAA_dom"/>
</dbReference>
<evidence type="ECO:0000259" key="1">
    <source>
        <dbReference type="Pfam" id="PF13521"/>
    </source>
</evidence>
<name>A0A366E348_9NOCA</name>
<dbReference type="SUPFAM" id="SSF52540">
    <property type="entry name" value="P-loop containing nucleoside triphosphate hydrolases"/>
    <property type="match status" value="1"/>
</dbReference>